<dbReference type="InterPro" id="IPR011249">
    <property type="entry name" value="Metalloenz_LuxS/M16"/>
</dbReference>
<feature type="domain" description="Peptidase M16 N-terminal" evidence="1">
    <location>
        <begin position="89"/>
        <end position="180"/>
    </location>
</feature>
<evidence type="ECO:0000259" key="2">
    <source>
        <dbReference type="Pfam" id="PF05193"/>
    </source>
</evidence>
<dbReference type="EMBL" id="MRCG01000005">
    <property type="protein sequence ID" value="OKH48763.1"/>
    <property type="molecule type" value="Genomic_DNA"/>
</dbReference>
<dbReference type="InterPro" id="IPR011765">
    <property type="entry name" value="Pept_M16_N"/>
</dbReference>
<sequence>MNANSWLMGTRRTLRRGMVPLLALAGLLGVLLLAWQPSASALAPRHYDELEFPALRGIEIPAYERYELPNGMVVYLLEDHELPLVSGSATFRTGARFEPADKVGLANLTGEAMRLGGTTRLDADSLNQQLEQRAASIETGIDLSEGSASFSALSEDTAAVFALFADVVQRPAFADDKIDLLKRQYGGGIARRNDDPDGITSREFRKLVYGADSPYARTIEYATLAAIGKEDIERFYQASIRPEHTILGIVGDFDSAQMKQWIADYFGEWQGVGEALEDTLPAVEQAKAGVFMVSQPQLTQSYVELGHLGGQLNYPDHAALAVMNEVMNGFSGRLFNEVRSRQGLAYSVYAFWAPRYDHPGLFIGGGQTRSEATVPFIQSTLAEINRIRTTSITDAELAQAKDAVLNSFVFNFQSPGQTLARLIRYEYYGYPQDFVFQFQDQVREATIAQVQAAAQARLNPDQLVILVVGNPAEIQPGLDALAPNTVITPIDITIPPPQT</sequence>
<dbReference type="Proteomes" id="UP000185557">
    <property type="component" value="Unassembled WGS sequence"/>
</dbReference>
<dbReference type="STRING" id="549789.NIES30_09520"/>
<dbReference type="SUPFAM" id="SSF63411">
    <property type="entry name" value="LuxS/MPP-like metallohydrolase"/>
    <property type="match status" value="2"/>
</dbReference>
<comment type="caution">
    <text evidence="3">The sequence shown here is derived from an EMBL/GenBank/DDBJ whole genome shotgun (WGS) entry which is preliminary data.</text>
</comment>
<dbReference type="Gene3D" id="3.30.830.10">
    <property type="entry name" value="Metalloenzyme, LuxS/M16 peptidase-like"/>
    <property type="match status" value="2"/>
</dbReference>
<dbReference type="Pfam" id="PF00675">
    <property type="entry name" value="Peptidase_M16"/>
    <property type="match status" value="1"/>
</dbReference>
<evidence type="ECO:0000313" key="3">
    <source>
        <dbReference type="EMBL" id="OKH48763.1"/>
    </source>
</evidence>
<reference evidence="3 4" key="1">
    <citation type="submission" date="2016-11" db="EMBL/GenBank/DDBJ databases">
        <title>Draft Genome Sequences of Nine Cyanobacterial Strains from Diverse Habitats.</title>
        <authorList>
            <person name="Zhu T."/>
            <person name="Hou S."/>
            <person name="Lu X."/>
            <person name="Hess W.R."/>
        </authorList>
    </citation>
    <scope>NUCLEOTIDE SEQUENCE [LARGE SCALE GENOMIC DNA]</scope>
    <source>
        <strain evidence="3 4">NIES-30</strain>
    </source>
</reference>
<dbReference type="PANTHER" id="PTHR11851">
    <property type="entry name" value="METALLOPROTEASE"/>
    <property type="match status" value="1"/>
</dbReference>
<keyword evidence="4" id="KW-1185">Reference proteome</keyword>
<dbReference type="RefSeq" id="WP_073608174.1">
    <property type="nucleotide sequence ID" value="NZ_MRCG01000005.1"/>
</dbReference>
<dbReference type="AlphaFoldDB" id="A0A1U7J747"/>
<gene>
    <name evidence="3" type="ORF">NIES30_09520</name>
</gene>
<dbReference type="PANTHER" id="PTHR11851:SF225">
    <property type="entry name" value="NON-PEPTIDASE HOMOLOG YMXG"/>
    <property type="match status" value="1"/>
</dbReference>
<evidence type="ECO:0000259" key="1">
    <source>
        <dbReference type="Pfam" id="PF00675"/>
    </source>
</evidence>
<dbReference type="GO" id="GO:0046872">
    <property type="term" value="F:metal ion binding"/>
    <property type="evidence" value="ECO:0007669"/>
    <property type="project" value="InterPro"/>
</dbReference>
<proteinExistence type="predicted"/>
<organism evidence="3 4">
    <name type="scientific">Phormidium tenue NIES-30</name>
    <dbReference type="NCBI Taxonomy" id="549789"/>
    <lineage>
        <taxon>Bacteria</taxon>
        <taxon>Bacillati</taxon>
        <taxon>Cyanobacteriota</taxon>
        <taxon>Cyanophyceae</taxon>
        <taxon>Oscillatoriophycideae</taxon>
        <taxon>Oscillatoriales</taxon>
        <taxon>Oscillatoriaceae</taxon>
        <taxon>Phormidium</taxon>
    </lineage>
</organism>
<name>A0A1U7J747_9CYAN</name>
<evidence type="ECO:0000313" key="4">
    <source>
        <dbReference type="Proteomes" id="UP000185557"/>
    </source>
</evidence>
<feature type="domain" description="Peptidase M16 C-terminal" evidence="2">
    <location>
        <begin position="227"/>
        <end position="403"/>
    </location>
</feature>
<dbReference type="InterPro" id="IPR050361">
    <property type="entry name" value="MPP/UQCRC_Complex"/>
</dbReference>
<accession>A0A1U7J747</accession>
<protein>
    <submittedName>
        <fullName evidence="3">Peptidase M16</fullName>
    </submittedName>
</protein>
<dbReference type="Pfam" id="PF05193">
    <property type="entry name" value="Peptidase_M16_C"/>
    <property type="match status" value="1"/>
</dbReference>
<dbReference type="InterPro" id="IPR007863">
    <property type="entry name" value="Peptidase_M16_C"/>
</dbReference>